<protein>
    <submittedName>
        <fullName evidence="1">Uncharacterized protein</fullName>
    </submittedName>
</protein>
<gene>
    <name evidence="1" type="ORF">FOZG_13489</name>
</gene>
<accession>W9JTF4</accession>
<name>W9JTF4_FUSOX</name>
<evidence type="ECO:0000313" key="1">
    <source>
        <dbReference type="EMBL" id="EWZ33794.1"/>
    </source>
</evidence>
<sequence length="48" mass="4878">MASVAAAQQQCIETPANNQCPASHPKFCAVASGTGVIHTACCQSNVQC</sequence>
<dbReference type="Proteomes" id="UP000030766">
    <property type="component" value="Unassembled WGS sequence"/>
</dbReference>
<dbReference type="VEuPathDB" id="FungiDB:FOZG_13489"/>
<reference evidence="1" key="2">
    <citation type="submission" date="2012-06" db="EMBL/GenBank/DDBJ databases">
        <title>Annotation of the Genome Sequence of Fusarium oxysporum Fo47.</title>
        <authorList>
            <consortium name="The Broad Institute Genomics Platform"/>
            <person name="Ma L.-J."/>
            <person name="Corby-Kistler H."/>
            <person name="Broz K."/>
            <person name="Gale L.R."/>
            <person name="Jonkers W."/>
            <person name="O'Donnell K."/>
            <person name="Ploetz R."/>
            <person name="Steinberg C."/>
            <person name="Schwartz D.C."/>
            <person name="VanEtten H."/>
            <person name="Zhou S."/>
            <person name="Young S.K."/>
            <person name="Zeng Q."/>
            <person name="Gargeya S."/>
            <person name="Fitzgerald M."/>
            <person name="Abouelleil A."/>
            <person name="Alvarado L."/>
            <person name="Chapman S.B."/>
            <person name="Gainer-Dewar J."/>
            <person name="Goldberg J."/>
            <person name="Griggs A."/>
            <person name="Gujja S."/>
            <person name="Hansen M."/>
            <person name="Howarth C."/>
            <person name="Imamovic A."/>
            <person name="Ireland A."/>
            <person name="Larimer J."/>
            <person name="McCowan C."/>
            <person name="Murphy C."/>
            <person name="Pearson M."/>
            <person name="Poon T.W."/>
            <person name="Priest M."/>
            <person name="Roberts A."/>
            <person name="Saif S."/>
            <person name="Shea T."/>
            <person name="Sykes S."/>
            <person name="Wortman J."/>
            <person name="Nusbaum C."/>
            <person name="Birren B."/>
        </authorList>
    </citation>
    <scope>NUCLEOTIDE SEQUENCE</scope>
    <source>
        <strain evidence="1">Fo47</strain>
    </source>
</reference>
<dbReference type="AlphaFoldDB" id="W9JTF4"/>
<reference evidence="1" key="1">
    <citation type="submission" date="2011-06" db="EMBL/GenBank/DDBJ databases">
        <title>The Genome Sequence of Fusarium oxysporum Fo47.</title>
        <authorList>
            <consortium name="The Broad Institute Genome Sequencing Platform"/>
            <person name="Ma L.-J."/>
            <person name="Gale L.R."/>
            <person name="Schwartz D.C."/>
            <person name="Zhou S."/>
            <person name="Corby-Kistler H."/>
            <person name="Young S.K."/>
            <person name="Zeng Q."/>
            <person name="Gargeya S."/>
            <person name="Fitzgerald M."/>
            <person name="Haas B."/>
            <person name="Abouelleil A."/>
            <person name="Alvarado L."/>
            <person name="Arachchi H.M."/>
            <person name="Berlin A."/>
            <person name="Brown A."/>
            <person name="Chapman S.B."/>
            <person name="Chen Z."/>
            <person name="Dunbar C."/>
            <person name="Freedman E."/>
            <person name="Gearin G."/>
            <person name="Gellesch M."/>
            <person name="Goldberg J."/>
            <person name="Griggs A."/>
            <person name="Gujja S."/>
            <person name="Heiman D."/>
            <person name="Howarth C."/>
            <person name="Larson L."/>
            <person name="Lui A."/>
            <person name="MacDonald P.J.P."/>
            <person name="Mehta T."/>
            <person name="Montmayeur A."/>
            <person name="Murphy C."/>
            <person name="Neiman D."/>
            <person name="Pearson M."/>
            <person name="Priest M."/>
            <person name="Roberts A."/>
            <person name="Saif S."/>
            <person name="Shea T."/>
            <person name="Shenoy N."/>
            <person name="Sisk P."/>
            <person name="Stolte C."/>
            <person name="Sykes S."/>
            <person name="Wortman J."/>
            <person name="Nusbaum C."/>
            <person name="Birren B."/>
        </authorList>
    </citation>
    <scope>NUCLEOTIDE SEQUENCE [LARGE SCALE GENOMIC DNA]</scope>
    <source>
        <strain evidence="1">Fo47</strain>
    </source>
</reference>
<organism evidence="1">
    <name type="scientific">Fusarium oxysporum Fo47</name>
    <dbReference type="NCBI Taxonomy" id="660027"/>
    <lineage>
        <taxon>Eukaryota</taxon>
        <taxon>Fungi</taxon>
        <taxon>Dikarya</taxon>
        <taxon>Ascomycota</taxon>
        <taxon>Pezizomycotina</taxon>
        <taxon>Sordariomycetes</taxon>
        <taxon>Hypocreomycetidae</taxon>
        <taxon>Hypocreales</taxon>
        <taxon>Nectriaceae</taxon>
        <taxon>Fusarium</taxon>
        <taxon>Fusarium oxysporum species complex</taxon>
    </lineage>
</organism>
<proteinExistence type="predicted"/>
<dbReference type="HOGENOM" id="CLU_209328_0_0_1"/>
<dbReference type="EMBL" id="JH717905">
    <property type="protein sequence ID" value="EWZ33794.1"/>
    <property type="molecule type" value="Genomic_DNA"/>
</dbReference>